<reference evidence="1 2" key="1">
    <citation type="submission" date="2016-03" db="EMBL/GenBank/DDBJ databases">
        <authorList>
            <person name="Heylen K."/>
            <person name="De Vos P."/>
            <person name="Vekeman B."/>
        </authorList>
    </citation>
    <scope>NUCLEOTIDE SEQUENCE [LARGE SCALE GENOMIC DNA]</scope>
    <source>
        <strain evidence="1 2">R-49807</strain>
    </source>
</reference>
<organism evidence="1 2">
    <name type="scientific">Methylomonas koyamae</name>
    <dbReference type="NCBI Taxonomy" id="702114"/>
    <lineage>
        <taxon>Bacteria</taxon>
        <taxon>Pseudomonadati</taxon>
        <taxon>Pseudomonadota</taxon>
        <taxon>Gammaproteobacteria</taxon>
        <taxon>Methylococcales</taxon>
        <taxon>Methylococcaceae</taxon>
        <taxon>Methylomonas</taxon>
    </lineage>
</organism>
<proteinExistence type="predicted"/>
<accession>A0A291IJY4</accession>
<sequence length="82" mass="9648">MNCKYCFVEIEHYAGTGRIPEYCCNACRQAHYRLRKNNFQRVRRSAQIRAIHERQPLRNTTGAGRLAPDNTPNGYKQMEVFQ</sequence>
<dbReference type="KEGG" id="mko:MKLM6_2293"/>
<gene>
    <name evidence="1" type="ORF">A1356_18985</name>
</gene>
<dbReference type="AlphaFoldDB" id="A0A291IJY4"/>
<keyword evidence="2" id="KW-1185">Reference proteome</keyword>
<protein>
    <submittedName>
        <fullName evidence="1">Uncharacterized protein</fullName>
    </submittedName>
</protein>
<dbReference type="EMBL" id="LUUL01000118">
    <property type="protein sequence ID" value="OAI22730.1"/>
    <property type="molecule type" value="Genomic_DNA"/>
</dbReference>
<comment type="caution">
    <text evidence="1">The sequence shown here is derived from an EMBL/GenBank/DDBJ whole genome shotgun (WGS) entry which is preliminary data.</text>
</comment>
<dbReference type="RefSeq" id="WP_064029437.1">
    <property type="nucleotide sequence ID" value="NZ_CP023669.1"/>
</dbReference>
<evidence type="ECO:0000313" key="1">
    <source>
        <dbReference type="EMBL" id="OAI22730.1"/>
    </source>
</evidence>
<name>A0A291IJY4_9GAMM</name>
<dbReference type="Proteomes" id="UP000077734">
    <property type="component" value="Unassembled WGS sequence"/>
</dbReference>
<evidence type="ECO:0000313" key="2">
    <source>
        <dbReference type="Proteomes" id="UP000077734"/>
    </source>
</evidence>